<evidence type="ECO:0000259" key="1">
    <source>
        <dbReference type="Pfam" id="PF13173"/>
    </source>
</evidence>
<dbReference type="Proteomes" id="UP000029072">
    <property type="component" value="Unassembled WGS sequence"/>
</dbReference>
<dbReference type="InterPro" id="IPR041682">
    <property type="entry name" value="AAA_14"/>
</dbReference>
<gene>
    <name evidence="3" type="ORF">BCAL_0013</name>
</gene>
<dbReference type="Gene3D" id="3.40.50.300">
    <property type="entry name" value="P-loop containing nucleotide triphosphate hydrolases"/>
    <property type="match status" value="1"/>
</dbReference>
<evidence type="ECO:0000259" key="2">
    <source>
        <dbReference type="Pfam" id="PF13635"/>
    </source>
</evidence>
<organism evidence="3 4">
    <name type="scientific">Bifidobacterium callitrichos DSM 23973</name>
    <dbReference type="NCBI Taxonomy" id="1437609"/>
    <lineage>
        <taxon>Bacteria</taxon>
        <taxon>Bacillati</taxon>
        <taxon>Actinomycetota</taxon>
        <taxon>Actinomycetes</taxon>
        <taxon>Bifidobacteriales</taxon>
        <taxon>Bifidobacteriaceae</taxon>
        <taxon>Bifidobacterium</taxon>
    </lineage>
</organism>
<dbReference type="Pfam" id="PF13173">
    <property type="entry name" value="AAA_14"/>
    <property type="match status" value="1"/>
</dbReference>
<sequence length="448" mass="50842">MTLRRTVWERLVEWKANPRRRALLVDGARQVGKTYLIRQFAAEYYDVVLEINFLETPSAIDAFAGDLDADTIITNLSVYSNRPFAPGRTLIFLDEIQECPRARTAIKFLVDDGRFDYIESGSMLGVSYKEVPSYPVGYEEKLTMYPLTLEEFLYANGIQKPIIDRTHACFTSKTPVPAPVHERLLTLFRRYMVVGGMPAAVSSFVETHDLRAVFNVQRGILDLYRQDIAKYAATKMHIRSIFDAIPSQLDKKNKRFVLADLSKSARMERYASDFMWLADAGVVIPCRNVTEPVSPLKINEHRSLMKVFMADVGLLSAFGMGDARRELLTGDARHQLGQLPGESDSPGIARPWARAYYYDRARIGEVDFLIEQNGQVIPIEAKSGKDYTRHAALNNLLAVREWGLGQAIVLCADNVSVDDDQPAITYMPWYMTMFIEKPQPEHIIIEEP</sequence>
<evidence type="ECO:0000313" key="3">
    <source>
        <dbReference type="EMBL" id="KFI56420.1"/>
    </source>
</evidence>
<protein>
    <submittedName>
        <fullName evidence="3">ATPase</fullName>
    </submittedName>
</protein>
<proteinExistence type="predicted"/>
<dbReference type="eggNOG" id="COG1373">
    <property type="taxonomic scope" value="Bacteria"/>
</dbReference>
<feature type="domain" description="DUF4143" evidence="2">
    <location>
        <begin position="226"/>
        <end position="384"/>
    </location>
</feature>
<reference evidence="3 4" key="1">
    <citation type="submission" date="2014-03" db="EMBL/GenBank/DDBJ databases">
        <title>Genomics of Bifidobacteria.</title>
        <authorList>
            <person name="Ventura M."/>
            <person name="Milani C."/>
            <person name="Lugli G.A."/>
        </authorList>
    </citation>
    <scope>NUCLEOTIDE SEQUENCE [LARGE SCALE GENOMIC DNA]</scope>
    <source>
        <strain evidence="3 4">DSM 23973</strain>
    </source>
</reference>
<accession>A0A087ACC0</accession>
<dbReference type="InterPro" id="IPR025420">
    <property type="entry name" value="DUF4143"/>
</dbReference>
<name>A0A087ACC0_9BIFI</name>
<evidence type="ECO:0000313" key="4">
    <source>
        <dbReference type="Proteomes" id="UP000029072"/>
    </source>
</evidence>
<dbReference type="AlphaFoldDB" id="A0A087ACC0"/>
<feature type="domain" description="AAA" evidence="1">
    <location>
        <begin position="20"/>
        <end position="153"/>
    </location>
</feature>
<dbReference type="Pfam" id="PF13635">
    <property type="entry name" value="DUF4143"/>
    <property type="match status" value="1"/>
</dbReference>
<dbReference type="SUPFAM" id="SSF52540">
    <property type="entry name" value="P-loop containing nucleoside triphosphate hydrolases"/>
    <property type="match status" value="1"/>
</dbReference>
<dbReference type="PANTHER" id="PTHR33295:SF7">
    <property type="entry name" value="ATPASE"/>
    <property type="match status" value="1"/>
</dbReference>
<dbReference type="RefSeq" id="WP_043259946.1">
    <property type="nucleotide sequence ID" value="NZ_JGYS01000001.1"/>
</dbReference>
<comment type="caution">
    <text evidence="3">The sequence shown here is derived from an EMBL/GenBank/DDBJ whole genome shotgun (WGS) entry which is preliminary data.</text>
</comment>
<dbReference type="PANTHER" id="PTHR33295">
    <property type="entry name" value="ATPASE"/>
    <property type="match status" value="1"/>
</dbReference>
<dbReference type="EMBL" id="JGYS01000001">
    <property type="protein sequence ID" value="KFI56420.1"/>
    <property type="molecule type" value="Genomic_DNA"/>
</dbReference>
<dbReference type="InterPro" id="IPR027417">
    <property type="entry name" value="P-loop_NTPase"/>
</dbReference>